<sequence>MSDTEKILFPGRFGFENKSLIDSDFPESARTALWFVLRRTVELNRSEGWYRIAEELLRLHRIKQSYSDDESSDLSYDILQKLAWTKVYIFCERVYDRLLKEEIEYDFNGNPGTILEIEAVRIDFEKDVNQLLAEESIVYRMKDGEFYRPGRYHSQKISSKAYRILQDPKLNEARRHFTKAKLFFEKVPQPDFPNAIKEAVSAMEAATKALFPTKQKDFEKIIKYITDANGEAIPPTIVNGILSPYRFRGAGQGVAHGGTTGGSATAATTEWTITVIAASIIYLRDIAQSHEIEPPPF</sequence>
<evidence type="ECO:0000313" key="2">
    <source>
        <dbReference type="Proteomes" id="UP000525298"/>
    </source>
</evidence>
<dbReference type="Proteomes" id="UP000525298">
    <property type="component" value="Unassembled WGS sequence"/>
</dbReference>
<keyword evidence="2" id="KW-1185">Reference proteome</keyword>
<reference evidence="1 2" key="1">
    <citation type="submission" date="2020-07" db="EMBL/GenBank/DDBJ databases">
        <title>Genomic Encyclopedia of Type Strains, Phase IV (KMG-IV): sequencing the most valuable type-strain genomes for metagenomic binning, comparative biology and taxonomic classification.</title>
        <authorList>
            <person name="Goeker M."/>
        </authorList>
    </citation>
    <scope>NUCLEOTIDE SEQUENCE [LARGE SCALE GENOMIC DNA]</scope>
    <source>
        <strain evidence="1 2">DSM 17721</strain>
    </source>
</reference>
<proteinExistence type="predicted"/>
<dbReference type="RefSeq" id="WP_181549847.1">
    <property type="nucleotide sequence ID" value="NZ_JACDUS010000001.1"/>
</dbReference>
<protein>
    <submittedName>
        <fullName evidence="1">Uncharacterized protein</fullName>
    </submittedName>
</protein>
<gene>
    <name evidence="1" type="ORF">HNR65_000495</name>
</gene>
<name>A0A7W0HJK5_9BACT</name>
<dbReference type="AlphaFoldDB" id="A0A7W0HJK5"/>
<organism evidence="1 2">
    <name type="scientific">Desulfosalsimonas propionicica</name>
    <dbReference type="NCBI Taxonomy" id="332175"/>
    <lineage>
        <taxon>Bacteria</taxon>
        <taxon>Pseudomonadati</taxon>
        <taxon>Thermodesulfobacteriota</taxon>
        <taxon>Desulfobacteria</taxon>
        <taxon>Desulfobacterales</taxon>
        <taxon>Desulfosalsimonadaceae</taxon>
        <taxon>Desulfosalsimonas</taxon>
    </lineage>
</organism>
<evidence type="ECO:0000313" key="1">
    <source>
        <dbReference type="EMBL" id="MBA2880188.1"/>
    </source>
</evidence>
<comment type="caution">
    <text evidence="1">The sequence shown here is derived from an EMBL/GenBank/DDBJ whole genome shotgun (WGS) entry which is preliminary data.</text>
</comment>
<dbReference type="EMBL" id="JACDUS010000001">
    <property type="protein sequence ID" value="MBA2880188.1"/>
    <property type="molecule type" value="Genomic_DNA"/>
</dbReference>
<accession>A0A7W0HJK5</accession>